<feature type="compositionally biased region" description="Basic and acidic residues" evidence="1">
    <location>
        <begin position="108"/>
        <end position="118"/>
    </location>
</feature>
<evidence type="ECO:0000256" key="1">
    <source>
        <dbReference type="SAM" id="MobiDB-lite"/>
    </source>
</evidence>
<proteinExistence type="predicted"/>
<organism evidence="2 3">
    <name type="scientific">Cinchona calisaya</name>
    <dbReference type="NCBI Taxonomy" id="153742"/>
    <lineage>
        <taxon>Eukaryota</taxon>
        <taxon>Viridiplantae</taxon>
        <taxon>Streptophyta</taxon>
        <taxon>Embryophyta</taxon>
        <taxon>Tracheophyta</taxon>
        <taxon>Spermatophyta</taxon>
        <taxon>Magnoliopsida</taxon>
        <taxon>eudicotyledons</taxon>
        <taxon>Gunneridae</taxon>
        <taxon>Pentapetalae</taxon>
        <taxon>asterids</taxon>
        <taxon>lamiids</taxon>
        <taxon>Gentianales</taxon>
        <taxon>Rubiaceae</taxon>
        <taxon>Cinchonoideae</taxon>
        <taxon>Cinchoneae</taxon>
        <taxon>Cinchona</taxon>
    </lineage>
</organism>
<dbReference type="AlphaFoldDB" id="A0ABD2YDW0"/>
<dbReference type="Proteomes" id="UP001630127">
    <property type="component" value="Unassembled WGS sequence"/>
</dbReference>
<protein>
    <submittedName>
        <fullName evidence="2">Uncharacterized protein</fullName>
    </submittedName>
</protein>
<gene>
    <name evidence="2" type="ORF">ACH5RR_033888</name>
</gene>
<evidence type="ECO:0000313" key="3">
    <source>
        <dbReference type="Proteomes" id="UP001630127"/>
    </source>
</evidence>
<keyword evidence="3" id="KW-1185">Reference proteome</keyword>
<evidence type="ECO:0000313" key="2">
    <source>
        <dbReference type="EMBL" id="KAL3504047.1"/>
    </source>
</evidence>
<name>A0ABD2YDW0_9GENT</name>
<accession>A0ABD2YDW0</accession>
<comment type="caution">
    <text evidence="2">The sequence shown here is derived from an EMBL/GenBank/DDBJ whole genome shotgun (WGS) entry which is preliminary data.</text>
</comment>
<reference evidence="2 3" key="1">
    <citation type="submission" date="2024-11" db="EMBL/GenBank/DDBJ databases">
        <title>A near-complete genome assembly of Cinchona calisaya.</title>
        <authorList>
            <person name="Lian D.C."/>
            <person name="Zhao X.W."/>
            <person name="Wei L."/>
        </authorList>
    </citation>
    <scope>NUCLEOTIDE SEQUENCE [LARGE SCALE GENOMIC DNA]</scope>
    <source>
        <tissue evidence="2">Nenye</tissue>
    </source>
</reference>
<feature type="region of interest" description="Disordered" evidence="1">
    <location>
        <begin position="108"/>
        <end position="162"/>
    </location>
</feature>
<dbReference type="EMBL" id="JBJUIK010000014">
    <property type="protein sequence ID" value="KAL3504047.1"/>
    <property type="molecule type" value="Genomic_DNA"/>
</dbReference>
<sequence>MADKLYEVLSKFALCSEKKEGTSIEPEDMREGVSECHKSLISMVNGEKAVNFTAIGAKEMAKRIEDDREMFKKAFSMGSGGEPTLTLGYQISGKESGIYFHRCQRRGGISDRGQRSDNENLQYGSWLRMSSGRNSPTKKGRINQKEESSDDEREGGNHRKGIDKARLAASGIDSQLSSLYGGVGNLLYTLWEGSSELNKTNMIEERRHSQASGQLEVQNVSLEVVSNLPTAMDEDNTGLYGKENIHVDNLIETLVQVEMDKGISKDRKELLKRYKKGKGVIQRKIGRNPFIDVSNSLKSEFDLGKRKVSLIAEEGEVFERCLQEEKRLKEVFKAWALKECKEGRVEVDEAEAMKLAMIKEGWGNLIICIKSSRLIKKFKKFDRNNVLIGNISEDLFNLSGLFAKYSLVLVTEDYNTLSNKIATIGWTSVQELV</sequence>